<evidence type="ECO:0000256" key="3">
    <source>
        <dbReference type="PROSITE-ProRule" id="PRU00277"/>
    </source>
</evidence>
<dbReference type="EC" id="5.2.1.8" evidence="4"/>
<feature type="domain" description="PPIase FKBP-type" evidence="5">
    <location>
        <begin position="78"/>
        <end position="183"/>
    </location>
</feature>
<dbReference type="EMBL" id="JAKZGS010000003">
    <property type="protein sequence ID" value="MCH7397400.1"/>
    <property type="molecule type" value="Genomic_DNA"/>
</dbReference>
<evidence type="ECO:0000256" key="1">
    <source>
        <dbReference type="ARBA" id="ARBA00000971"/>
    </source>
</evidence>
<name>A0ABS9ULA4_9BACT</name>
<dbReference type="InterPro" id="IPR046357">
    <property type="entry name" value="PPIase_dom_sf"/>
</dbReference>
<dbReference type="PROSITE" id="PS50059">
    <property type="entry name" value="FKBP_PPIASE"/>
    <property type="match status" value="1"/>
</dbReference>
<dbReference type="GO" id="GO:0003755">
    <property type="term" value="F:peptidyl-prolyl cis-trans isomerase activity"/>
    <property type="evidence" value="ECO:0007669"/>
    <property type="project" value="UniProtKB-EC"/>
</dbReference>
<dbReference type="Gene3D" id="3.10.50.40">
    <property type="match status" value="1"/>
</dbReference>
<proteinExistence type="inferred from homology"/>
<protein>
    <recommendedName>
        <fullName evidence="4">Peptidyl-prolyl cis-trans isomerase</fullName>
        <ecNumber evidence="4">5.2.1.8</ecNumber>
    </recommendedName>
</protein>
<organism evidence="6 7">
    <name type="scientific">Belliella calami</name>
    <dbReference type="NCBI Taxonomy" id="2923436"/>
    <lineage>
        <taxon>Bacteria</taxon>
        <taxon>Pseudomonadati</taxon>
        <taxon>Bacteroidota</taxon>
        <taxon>Cytophagia</taxon>
        <taxon>Cytophagales</taxon>
        <taxon>Cyclobacteriaceae</taxon>
        <taxon>Belliella</taxon>
    </lineage>
</organism>
<comment type="catalytic activity">
    <reaction evidence="1 3 4">
        <text>[protein]-peptidylproline (omega=180) = [protein]-peptidylproline (omega=0)</text>
        <dbReference type="Rhea" id="RHEA:16237"/>
        <dbReference type="Rhea" id="RHEA-COMP:10747"/>
        <dbReference type="Rhea" id="RHEA-COMP:10748"/>
        <dbReference type="ChEBI" id="CHEBI:83833"/>
        <dbReference type="ChEBI" id="CHEBI:83834"/>
        <dbReference type="EC" id="5.2.1.8"/>
    </reaction>
</comment>
<sequence length="183" mass="20158">MKHLKYLLILFTVGAIISCDQQLPGGDRYDAAGNFAIDSVKIAEYLRDNPIEGERIDDPSGVVIFIQEEGAGSRPTDGTVVYTDFVGSLLDGSVFDTTIEAVARENDIYQENRNYNVFIFTVPQIGSTGGTIQGFGFGFRRLRPQSKAVLIIPSPLGYRNSDDIENIPPNSVLRFDVDFKGID</sequence>
<evidence type="ECO:0000313" key="6">
    <source>
        <dbReference type="EMBL" id="MCH7397400.1"/>
    </source>
</evidence>
<reference evidence="6" key="1">
    <citation type="submission" date="2022-03" db="EMBL/GenBank/DDBJ databases">
        <title>De novo assembled genomes of Belliella spp. (Cyclobacteriaceae) strains.</title>
        <authorList>
            <person name="Szabo A."/>
            <person name="Korponai K."/>
            <person name="Felfoldi T."/>
        </authorList>
    </citation>
    <scope>NUCLEOTIDE SEQUENCE</scope>
    <source>
        <strain evidence="6">DSM 107340</strain>
    </source>
</reference>
<dbReference type="Pfam" id="PF00254">
    <property type="entry name" value="FKBP_C"/>
    <property type="match status" value="1"/>
</dbReference>
<evidence type="ECO:0000256" key="2">
    <source>
        <dbReference type="ARBA" id="ARBA00023110"/>
    </source>
</evidence>
<comment type="similarity">
    <text evidence="4">Belongs to the FKBP-type PPIase family.</text>
</comment>
<evidence type="ECO:0000259" key="5">
    <source>
        <dbReference type="PROSITE" id="PS50059"/>
    </source>
</evidence>
<dbReference type="SUPFAM" id="SSF54534">
    <property type="entry name" value="FKBP-like"/>
    <property type="match status" value="1"/>
</dbReference>
<evidence type="ECO:0000313" key="7">
    <source>
        <dbReference type="Proteomes" id="UP001165488"/>
    </source>
</evidence>
<dbReference type="PROSITE" id="PS51257">
    <property type="entry name" value="PROKAR_LIPOPROTEIN"/>
    <property type="match status" value="1"/>
</dbReference>
<dbReference type="RefSeq" id="WP_241273914.1">
    <property type="nucleotide sequence ID" value="NZ_JAKZGS010000003.1"/>
</dbReference>
<comment type="caution">
    <text evidence="6">The sequence shown here is derived from an EMBL/GenBank/DDBJ whole genome shotgun (WGS) entry which is preliminary data.</text>
</comment>
<keyword evidence="2 3" id="KW-0697">Rotamase</keyword>
<accession>A0ABS9ULA4</accession>
<dbReference type="Proteomes" id="UP001165488">
    <property type="component" value="Unassembled WGS sequence"/>
</dbReference>
<keyword evidence="7" id="KW-1185">Reference proteome</keyword>
<evidence type="ECO:0000256" key="4">
    <source>
        <dbReference type="RuleBase" id="RU003915"/>
    </source>
</evidence>
<gene>
    <name evidence="6" type="ORF">MM236_05345</name>
</gene>
<dbReference type="InterPro" id="IPR001179">
    <property type="entry name" value="PPIase_FKBP_dom"/>
</dbReference>
<keyword evidence="3 4" id="KW-0413">Isomerase</keyword>